<organism evidence="1 2">
    <name type="scientific">Neoroseomonas terrae</name>
    <dbReference type="NCBI Taxonomy" id="424799"/>
    <lineage>
        <taxon>Bacteria</taxon>
        <taxon>Pseudomonadati</taxon>
        <taxon>Pseudomonadota</taxon>
        <taxon>Alphaproteobacteria</taxon>
        <taxon>Acetobacterales</taxon>
        <taxon>Acetobacteraceae</taxon>
        <taxon>Neoroseomonas</taxon>
    </lineage>
</organism>
<name>A0ABS5EQC4_9PROT</name>
<keyword evidence="2" id="KW-1185">Reference proteome</keyword>
<dbReference type="Gene3D" id="1.20.120.330">
    <property type="entry name" value="Nucleotidyltransferases domain 2"/>
    <property type="match status" value="1"/>
</dbReference>
<evidence type="ECO:0000313" key="2">
    <source>
        <dbReference type="Proteomes" id="UP000698752"/>
    </source>
</evidence>
<proteinExistence type="predicted"/>
<dbReference type="Proteomes" id="UP000698752">
    <property type="component" value="Unassembled WGS sequence"/>
</dbReference>
<gene>
    <name evidence="1" type="ORF">GXW78_26530</name>
</gene>
<accession>A0ABS5EQC4</accession>
<dbReference type="InterPro" id="IPR038026">
    <property type="entry name" value="MtlR-like_sf"/>
</dbReference>
<sequence>MKDDLPPPASAIKLALEAAAEAAYQYQVKAAQKELADLSFPHKQIEETLEEVRDCADDRAAVITLFALVDDLTISLMQRNLDPSIRGGLGRLFDGGGFGILGTSSARFTMAAALRWLRPETYSDLDLLRKIRNAFAHKVSVRTLTDEPVRGLFASMTPADAHFRSLVADIAGPGKDWVQRPFATLTPRQRFLLTGAALLRRIIFELPALPVAAAHKVSALDAMGRWKQAPEAFREATFVILEAVWFVLFLTNEEAAQQDLLGGTQE</sequence>
<comment type="caution">
    <text evidence="1">The sequence shown here is derived from an EMBL/GenBank/DDBJ whole genome shotgun (WGS) entry which is preliminary data.</text>
</comment>
<dbReference type="RefSeq" id="WP_211871947.1">
    <property type="nucleotide sequence ID" value="NZ_JAAEDI010000043.1"/>
</dbReference>
<protein>
    <submittedName>
        <fullName evidence="1">Uncharacterized protein</fullName>
    </submittedName>
</protein>
<dbReference type="EMBL" id="JAAEDI010000043">
    <property type="protein sequence ID" value="MBR0653237.1"/>
    <property type="molecule type" value="Genomic_DNA"/>
</dbReference>
<evidence type="ECO:0000313" key="1">
    <source>
        <dbReference type="EMBL" id="MBR0653237.1"/>
    </source>
</evidence>
<reference evidence="2" key="1">
    <citation type="journal article" date="2021" name="Syst. Appl. Microbiol.">
        <title>Roseomonas hellenica sp. nov., isolated from roots of wild-growing Alkanna tinctoria.</title>
        <authorList>
            <person name="Rat A."/>
            <person name="Naranjo H.D."/>
            <person name="Lebbe L."/>
            <person name="Cnockaert M."/>
            <person name="Krigas N."/>
            <person name="Grigoriadou K."/>
            <person name="Maloupa E."/>
            <person name="Willems A."/>
        </authorList>
    </citation>
    <scope>NUCLEOTIDE SEQUENCE [LARGE SCALE GENOMIC DNA]</scope>
    <source>
        <strain evidence="2">LMG 31159</strain>
    </source>
</reference>
<dbReference type="SUPFAM" id="SSF158668">
    <property type="entry name" value="MtlR-like"/>
    <property type="match status" value="1"/>
</dbReference>